<dbReference type="RefSeq" id="WP_218545069.1">
    <property type="nucleotide sequence ID" value="NZ_JAGSPD010000003.1"/>
</dbReference>
<keyword evidence="2" id="KW-1185">Reference proteome</keyword>
<name>A0A9X1F8S1_9FLAO</name>
<evidence type="ECO:0000313" key="1">
    <source>
        <dbReference type="EMBL" id="MBV7268518.1"/>
    </source>
</evidence>
<accession>A0A9X1F8S1</accession>
<reference evidence="1" key="1">
    <citation type="submission" date="2021-04" db="EMBL/GenBank/DDBJ databases">
        <authorList>
            <person name="Pira H."/>
            <person name="Risdian C."/>
            <person name="Wink J."/>
        </authorList>
    </citation>
    <scope>NUCLEOTIDE SEQUENCE</scope>
    <source>
        <strain evidence="1">WHY3</strain>
    </source>
</reference>
<evidence type="ECO:0008006" key="3">
    <source>
        <dbReference type="Google" id="ProtNLM"/>
    </source>
</evidence>
<dbReference type="AlphaFoldDB" id="A0A9X1F8S1"/>
<dbReference type="InterPro" id="IPR019647">
    <property type="entry name" value="PhoP_reg_network_YrbL"/>
</dbReference>
<comment type="caution">
    <text evidence="1">The sequence shown here is derived from an EMBL/GenBank/DDBJ whole genome shotgun (WGS) entry which is preliminary data.</text>
</comment>
<sequence length="200" mass="24063">MIELQNKYYIGEGEIRFCYEHPKNRQLCIKIPRPETTREYTEKELLYFKKLSKRNKSVYRYPFYSDFNGEVETNLGLGQIFDLVRDETNGEISKTLEYYLIENNTIEDKKLEDALGILKQQMTKHKVFTRDLRARNICCKINKDDSVELIIIDGIGHRDFFPFADWFHYFSKKKVDRTFTKWHFDSLDAQRKFLIKDAKK</sequence>
<dbReference type="Pfam" id="PF10707">
    <property type="entry name" value="YrbL-PhoP_reg"/>
    <property type="match status" value="1"/>
</dbReference>
<dbReference type="EMBL" id="JAGSPD010000003">
    <property type="protein sequence ID" value="MBV7268518.1"/>
    <property type="molecule type" value="Genomic_DNA"/>
</dbReference>
<dbReference type="Proteomes" id="UP001138894">
    <property type="component" value="Unassembled WGS sequence"/>
</dbReference>
<organism evidence="1 2">
    <name type="scientific">Winogradskyella luteola</name>
    <dbReference type="NCBI Taxonomy" id="2828330"/>
    <lineage>
        <taxon>Bacteria</taxon>
        <taxon>Pseudomonadati</taxon>
        <taxon>Bacteroidota</taxon>
        <taxon>Flavobacteriia</taxon>
        <taxon>Flavobacteriales</taxon>
        <taxon>Flavobacteriaceae</taxon>
        <taxon>Winogradskyella</taxon>
    </lineage>
</organism>
<protein>
    <recommendedName>
        <fullName evidence="3">PhoP regulatory network protein YrbL</fullName>
    </recommendedName>
</protein>
<proteinExistence type="predicted"/>
<gene>
    <name evidence="1" type="ORF">KCG49_04825</name>
</gene>
<evidence type="ECO:0000313" key="2">
    <source>
        <dbReference type="Proteomes" id="UP001138894"/>
    </source>
</evidence>